<protein>
    <submittedName>
        <fullName evidence="1">Phage tail protein</fullName>
    </submittedName>
</protein>
<proteinExistence type="predicted"/>
<accession>A0A101PBR9</accession>
<comment type="caution">
    <text evidence="1">The sequence shown here is derived from an EMBL/GenBank/DDBJ whole genome shotgun (WGS) entry which is preliminary data.</text>
</comment>
<dbReference type="STRING" id="67386.AQI95_09540"/>
<dbReference type="OrthoDB" id="4519759at2"/>
<name>A0A101PBR9_9ACTN</name>
<dbReference type="Proteomes" id="UP000053127">
    <property type="component" value="Unassembled WGS sequence"/>
</dbReference>
<organism evidence="1 2">
    <name type="scientific">Streptomyces yokosukanensis</name>
    <dbReference type="NCBI Taxonomy" id="67386"/>
    <lineage>
        <taxon>Bacteria</taxon>
        <taxon>Bacillati</taxon>
        <taxon>Actinomycetota</taxon>
        <taxon>Actinomycetes</taxon>
        <taxon>Kitasatosporales</taxon>
        <taxon>Streptomycetaceae</taxon>
        <taxon>Streptomyces</taxon>
    </lineage>
</organism>
<reference evidence="1 2" key="1">
    <citation type="submission" date="2015-10" db="EMBL/GenBank/DDBJ databases">
        <title>Draft genome sequence of Streptomyces yokosukanensis DSM 40224, type strain for the species Streptomyces yokosukanensis.</title>
        <authorList>
            <person name="Ruckert C."/>
            <person name="Winkler A."/>
            <person name="Kalinowski J."/>
            <person name="Kampfer P."/>
            <person name="Glaeser S."/>
        </authorList>
    </citation>
    <scope>NUCLEOTIDE SEQUENCE [LARGE SCALE GENOMIC DNA]</scope>
    <source>
        <strain evidence="1 2">DSM 40224</strain>
    </source>
</reference>
<keyword evidence="2" id="KW-1185">Reference proteome</keyword>
<sequence>MAGQGSGFQATAGLTGLGLPSVSAQWLEGAGDGSRFRGQRVLSRDLDMPLDIVGRDRKHLRQLISRLARAVAGECSLVLVDDEGVRWTTPVYRTGGGDIELSNGNDLQTVISFRAPDPYFTAGTVSTQTVGGDPGSQPFLSSLVSLPLAASQAIGEVQLDNIGDADAYPKWEVYGPGRELTVVSPTGETLQWHGTLSATEKLIVDVRAGAVKDGTGANRYADLASAPRFWTVPPGTSTASVSLLDTTAASKVVCSWRPRRWMVI</sequence>
<evidence type="ECO:0000313" key="1">
    <source>
        <dbReference type="EMBL" id="KUN08588.1"/>
    </source>
</evidence>
<evidence type="ECO:0000313" key="2">
    <source>
        <dbReference type="Proteomes" id="UP000053127"/>
    </source>
</evidence>
<gene>
    <name evidence="1" type="ORF">AQI95_09540</name>
</gene>
<dbReference type="AlphaFoldDB" id="A0A101PBR9"/>
<dbReference type="EMBL" id="LMWN01000008">
    <property type="protein sequence ID" value="KUN08588.1"/>
    <property type="molecule type" value="Genomic_DNA"/>
</dbReference>
<dbReference type="Gene3D" id="2.40.30.200">
    <property type="match status" value="1"/>
</dbReference>